<dbReference type="InterPro" id="IPR017521">
    <property type="entry name" value="Sugar_tfrase_PEP-CTERM_Stp1"/>
</dbReference>
<dbReference type="PATRIC" id="fig|765913.3.peg.4608"/>
<reference evidence="1 2" key="1">
    <citation type="submission" date="2011-06" db="EMBL/GenBank/DDBJ databases">
        <title>The draft genome of Thiorhodococcus drewsii AZ1.</title>
        <authorList>
            <consortium name="US DOE Joint Genome Institute (JGI-PGF)"/>
            <person name="Lucas S."/>
            <person name="Han J."/>
            <person name="Lapidus A."/>
            <person name="Cheng J.-F."/>
            <person name="Goodwin L."/>
            <person name="Pitluck S."/>
            <person name="Peters L."/>
            <person name="Land M.L."/>
            <person name="Hauser L."/>
            <person name="Vogl K."/>
            <person name="Liu Z."/>
            <person name="Imhoff J."/>
            <person name="Thiel V."/>
            <person name="Frigaard N.-U."/>
            <person name="Bryant D.A."/>
            <person name="Woyke T.J."/>
        </authorList>
    </citation>
    <scope>NUCLEOTIDE SEQUENCE [LARGE SCALE GENOMIC DNA]</scope>
    <source>
        <strain evidence="1 2">AZ1</strain>
    </source>
</reference>
<dbReference type="Pfam" id="PF13692">
    <property type="entry name" value="Glyco_trans_1_4"/>
    <property type="match status" value="1"/>
</dbReference>
<evidence type="ECO:0000313" key="1">
    <source>
        <dbReference type="EMBL" id="EGV27639.1"/>
    </source>
</evidence>
<dbReference type="PANTHER" id="PTHR12526:SF600">
    <property type="entry name" value="GLYCOSYL TRANSFERASE GROUP 1"/>
    <property type="match status" value="1"/>
</dbReference>
<dbReference type="Gene3D" id="3.40.50.2000">
    <property type="entry name" value="Glycogen Phosphorylase B"/>
    <property type="match status" value="2"/>
</dbReference>
<dbReference type="Proteomes" id="UP000004200">
    <property type="component" value="Unassembled WGS sequence"/>
</dbReference>
<sequence>MRKKLLFLVHRLPYPPNKGDKITSFNLLRYLAQRYEVYLGTFVDDPDDRQHVGIVKSYCRASCIPEIIPTWGRLRSLQGLLSGEPLSIPYLRHPELKRWVCAVLENEMPQAVLVYSGAMAQYVSGRLALPMRSVLDFDDVDSEKWRSYSASKAWPVRWLYAREAKRLLEFERRMAAELDISLFISREEARLFARLAPESVERVTYRTQGVDSQYFDPALTFENPYPPGAEPLVFTGAMDYWPNIEAVLWFADAVLPRIRAARPAVEFFIVGMRPSSDVQKLAARPGIRVTGGVPDVRPYLAHARMAVLPLRIARGIQNKALEAMAMELPMVATSDALTGILSHQSFAPRVAERAEDFADQVLAVLKSPPPPESRGRDLVLAEYDWEANLRLIEQLLETGQIPAARAVV</sequence>
<gene>
    <name evidence="1" type="ORF">ThidrDRAFT_4541</name>
</gene>
<dbReference type="PANTHER" id="PTHR12526">
    <property type="entry name" value="GLYCOSYLTRANSFERASE"/>
    <property type="match status" value="1"/>
</dbReference>
<dbReference type="STRING" id="765913.ThidrDRAFT_4541"/>
<keyword evidence="1" id="KW-0808">Transferase</keyword>
<accession>G2E8C7</accession>
<dbReference type="AlphaFoldDB" id="G2E8C7"/>
<dbReference type="eggNOG" id="COG0438">
    <property type="taxonomic scope" value="Bacteria"/>
</dbReference>
<dbReference type="SUPFAM" id="SSF53756">
    <property type="entry name" value="UDP-Glycosyltransferase/glycogen phosphorylase"/>
    <property type="match status" value="1"/>
</dbReference>
<protein>
    <submittedName>
        <fullName evidence="1">Sugar transferase, PEP-CTERM/EpsH1 system associated</fullName>
    </submittedName>
</protein>
<dbReference type="NCBIfam" id="TIGR03087">
    <property type="entry name" value="stp1"/>
    <property type="match status" value="1"/>
</dbReference>
<dbReference type="RefSeq" id="WP_007043253.1">
    <property type="nucleotide sequence ID" value="NZ_AFWT01000075.1"/>
</dbReference>
<organism evidence="1 2">
    <name type="scientific">Thiorhodococcus drewsii AZ1</name>
    <dbReference type="NCBI Taxonomy" id="765913"/>
    <lineage>
        <taxon>Bacteria</taxon>
        <taxon>Pseudomonadati</taxon>
        <taxon>Pseudomonadota</taxon>
        <taxon>Gammaproteobacteria</taxon>
        <taxon>Chromatiales</taxon>
        <taxon>Chromatiaceae</taxon>
        <taxon>Thiorhodococcus</taxon>
    </lineage>
</organism>
<proteinExistence type="predicted"/>
<dbReference type="OrthoDB" id="9807209at2"/>
<dbReference type="GO" id="GO:0016757">
    <property type="term" value="F:glycosyltransferase activity"/>
    <property type="evidence" value="ECO:0007669"/>
    <property type="project" value="TreeGrafter"/>
</dbReference>
<keyword evidence="2" id="KW-1185">Reference proteome</keyword>
<name>G2E8C7_9GAMM</name>
<dbReference type="EMBL" id="AFWT01000075">
    <property type="protein sequence ID" value="EGV27639.1"/>
    <property type="molecule type" value="Genomic_DNA"/>
</dbReference>
<dbReference type="CDD" id="cd03801">
    <property type="entry name" value="GT4_PimA-like"/>
    <property type="match status" value="1"/>
</dbReference>
<comment type="caution">
    <text evidence="1">The sequence shown here is derived from an EMBL/GenBank/DDBJ whole genome shotgun (WGS) entry which is preliminary data.</text>
</comment>
<evidence type="ECO:0000313" key="2">
    <source>
        <dbReference type="Proteomes" id="UP000004200"/>
    </source>
</evidence>